<organism evidence="1">
    <name type="scientific">Siphoviridae sp. ctrpg19</name>
    <dbReference type="NCBI Taxonomy" id="2826481"/>
    <lineage>
        <taxon>Viruses</taxon>
        <taxon>Duplodnaviria</taxon>
        <taxon>Heunggongvirae</taxon>
        <taxon>Uroviricota</taxon>
        <taxon>Caudoviricetes</taxon>
    </lineage>
</organism>
<dbReference type="EMBL" id="BK014923">
    <property type="protein sequence ID" value="DAD82698.1"/>
    <property type="molecule type" value="Genomic_DNA"/>
</dbReference>
<name>A0A8S5MKD4_9CAUD</name>
<sequence length="96" mass="11282">MNLREIAEELGLNYSGEYGKNNSYVIDLYTDKEFGKVYSLLDRNEEVEQLEENNLLTVHNASLIYLYKDRYQINLKSNFDTDEYSIILTDLGEQND</sequence>
<evidence type="ECO:0000313" key="1">
    <source>
        <dbReference type="EMBL" id="DAD82698.1"/>
    </source>
</evidence>
<proteinExistence type="predicted"/>
<accession>A0A8S5MKD4</accession>
<protein>
    <submittedName>
        <fullName evidence="1">Uncharacterized protein</fullName>
    </submittedName>
</protein>
<reference evidence="1" key="1">
    <citation type="journal article" date="2021" name="Proc. Natl. Acad. Sci. U.S.A.">
        <title>A Catalog of Tens of Thousands of Viruses from Human Metagenomes Reveals Hidden Associations with Chronic Diseases.</title>
        <authorList>
            <person name="Tisza M.J."/>
            <person name="Buck C.B."/>
        </authorList>
    </citation>
    <scope>NUCLEOTIDE SEQUENCE</scope>
    <source>
        <strain evidence="1">Ctrpg19</strain>
    </source>
</reference>